<dbReference type="Proteomes" id="UP000254227">
    <property type="component" value="Unassembled WGS sequence"/>
</dbReference>
<sequence length="45" mass="5220">MDKYGEMGDSLYCYPNSSILKNKLHIQDEKILEAELELSEYASLH</sequence>
<reference evidence="1 2" key="1">
    <citation type="submission" date="2018-06" db="EMBL/GenBank/DDBJ databases">
        <authorList>
            <consortium name="Pathogen Informatics"/>
            <person name="Doyle S."/>
        </authorList>
    </citation>
    <scope>NUCLEOTIDE SEQUENCE [LARGE SCALE GENOMIC DNA]</scope>
    <source>
        <strain evidence="1 2">NCTC10308</strain>
    </source>
</reference>
<gene>
    <name evidence="1" type="ORF">NCTC10308_00026</name>
</gene>
<organism evidence="1 2">
    <name type="scientific">Acinetobacter johnsonii</name>
    <dbReference type="NCBI Taxonomy" id="40214"/>
    <lineage>
        <taxon>Bacteria</taxon>
        <taxon>Pseudomonadati</taxon>
        <taxon>Pseudomonadota</taxon>
        <taxon>Gammaproteobacteria</taxon>
        <taxon>Moraxellales</taxon>
        <taxon>Moraxellaceae</taxon>
        <taxon>Acinetobacter</taxon>
    </lineage>
</organism>
<evidence type="ECO:0000313" key="2">
    <source>
        <dbReference type="Proteomes" id="UP000254227"/>
    </source>
</evidence>
<protein>
    <submittedName>
        <fullName evidence="1">Uncharacterized protein</fullName>
    </submittedName>
</protein>
<name>A0A376BDE6_ACIJO</name>
<dbReference type="AlphaFoldDB" id="A0A376BDE6"/>
<proteinExistence type="predicted"/>
<evidence type="ECO:0000313" key="1">
    <source>
        <dbReference type="EMBL" id="SSX66794.1"/>
    </source>
</evidence>
<dbReference type="EMBL" id="UFRV01000003">
    <property type="protein sequence ID" value="SSX66794.1"/>
    <property type="molecule type" value="Genomic_DNA"/>
</dbReference>
<accession>A0A376BDE6</accession>